<gene>
    <name evidence="1" type="ORF">LCGC14_2081700</name>
</gene>
<organism evidence="1">
    <name type="scientific">marine sediment metagenome</name>
    <dbReference type="NCBI Taxonomy" id="412755"/>
    <lineage>
        <taxon>unclassified sequences</taxon>
        <taxon>metagenomes</taxon>
        <taxon>ecological metagenomes</taxon>
    </lineage>
</organism>
<comment type="caution">
    <text evidence="1">The sequence shown here is derived from an EMBL/GenBank/DDBJ whole genome shotgun (WGS) entry which is preliminary data.</text>
</comment>
<accession>A0A0F9HCE6</accession>
<feature type="non-terminal residue" evidence="1">
    <location>
        <position position="1"/>
    </location>
</feature>
<sequence length="95" mass="10733">EICRRYDLADESHSLLRDFVEARMGIRPEPVPFMLTSKGFRTRCASNRCRGAIKKNQKETGEVVLSVDTGTVDVILPLTSGIRDSLLRRLRETAL</sequence>
<dbReference type="EMBL" id="LAZR01025172">
    <property type="protein sequence ID" value="KKL72757.1"/>
    <property type="molecule type" value="Genomic_DNA"/>
</dbReference>
<protein>
    <submittedName>
        <fullName evidence="1">Uncharacterized protein</fullName>
    </submittedName>
</protein>
<proteinExistence type="predicted"/>
<dbReference type="AlphaFoldDB" id="A0A0F9HCE6"/>
<name>A0A0F9HCE6_9ZZZZ</name>
<reference evidence="1" key="1">
    <citation type="journal article" date="2015" name="Nature">
        <title>Complex archaea that bridge the gap between prokaryotes and eukaryotes.</title>
        <authorList>
            <person name="Spang A."/>
            <person name="Saw J.H."/>
            <person name="Jorgensen S.L."/>
            <person name="Zaremba-Niedzwiedzka K."/>
            <person name="Martijn J."/>
            <person name="Lind A.E."/>
            <person name="van Eijk R."/>
            <person name="Schleper C."/>
            <person name="Guy L."/>
            <person name="Ettema T.J."/>
        </authorList>
    </citation>
    <scope>NUCLEOTIDE SEQUENCE</scope>
</reference>
<evidence type="ECO:0000313" key="1">
    <source>
        <dbReference type="EMBL" id="KKL72757.1"/>
    </source>
</evidence>